<dbReference type="EMBL" id="SMUW01000009">
    <property type="protein sequence ID" value="TDK51295.1"/>
    <property type="molecule type" value="Genomic_DNA"/>
</dbReference>
<name>A0A4R5VFH0_9BACT</name>
<feature type="transmembrane region" description="Helical" evidence="1">
    <location>
        <begin position="6"/>
        <end position="29"/>
    </location>
</feature>
<dbReference type="AlphaFoldDB" id="A0A4R5VFH0"/>
<dbReference type="PANTHER" id="PTHR37833">
    <property type="entry name" value="LIPOPROTEIN-RELATED"/>
    <property type="match status" value="1"/>
</dbReference>
<dbReference type="RefSeq" id="WP_100630010.1">
    <property type="nucleotide sequence ID" value="NZ_SMUW01000009.1"/>
</dbReference>
<keyword evidence="3" id="KW-1185">Reference proteome</keyword>
<dbReference type="Pfam" id="PF07610">
    <property type="entry name" value="DUF1573"/>
    <property type="match status" value="1"/>
</dbReference>
<dbReference type="Proteomes" id="UP000295438">
    <property type="component" value="Unassembled WGS sequence"/>
</dbReference>
<dbReference type="PANTHER" id="PTHR37833:SF1">
    <property type="entry name" value="SIGNAL PEPTIDE PROTEIN"/>
    <property type="match status" value="1"/>
</dbReference>
<evidence type="ECO:0000313" key="3">
    <source>
        <dbReference type="Proteomes" id="UP000295438"/>
    </source>
</evidence>
<sequence>MKNFFVYALFAISLIFFIISLILRFNIFLLDDMLKTSKLTEITVNNSYIDIGKVSNLKLAQGSFYIKNTGVENLILDKVEVSCSCSSSTFLNEKIAPDDSVKITVSYNKKTGGYFYSDVLVHGNFSGSPKIMSFEGFYSEKLDFDEIVND</sequence>
<dbReference type="Gene3D" id="2.60.40.10">
    <property type="entry name" value="Immunoglobulins"/>
    <property type="match status" value="1"/>
</dbReference>
<reference evidence="2 3" key="1">
    <citation type="submission" date="2019-03" db="EMBL/GenBank/DDBJ databases">
        <title>Algoriphagus aquimaris sp. nov., isolated form marine sediment in Pohang, Korea.</title>
        <authorList>
            <person name="Kim J."/>
            <person name="Yoon S.-H."/>
            <person name="Lee S.-S."/>
        </authorList>
    </citation>
    <scope>NUCLEOTIDE SEQUENCE [LARGE SCALE GENOMIC DNA]</scope>
    <source>
        <strain evidence="2 3">F21</strain>
    </source>
</reference>
<protein>
    <submittedName>
        <fullName evidence="2">DUF1573 domain-containing protein</fullName>
    </submittedName>
</protein>
<keyword evidence="1" id="KW-0812">Transmembrane</keyword>
<dbReference type="InterPro" id="IPR011467">
    <property type="entry name" value="DUF1573"/>
</dbReference>
<dbReference type="InterPro" id="IPR013783">
    <property type="entry name" value="Ig-like_fold"/>
</dbReference>
<keyword evidence="1" id="KW-0472">Membrane</keyword>
<accession>A0A4R5VFH0</accession>
<comment type="caution">
    <text evidence="2">The sequence shown here is derived from an EMBL/GenBank/DDBJ whole genome shotgun (WGS) entry which is preliminary data.</text>
</comment>
<organism evidence="2 3">
    <name type="scientific">Algoriphagus formosus</name>
    <dbReference type="NCBI Taxonomy" id="2007308"/>
    <lineage>
        <taxon>Bacteria</taxon>
        <taxon>Pseudomonadati</taxon>
        <taxon>Bacteroidota</taxon>
        <taxon>Cytophagia</taxon>
        <taxon>Cytophagales</taxon>
        <taxon>Cyclobacteriaceae</taxon>
        <taxon>Algoriphagus</taxon>
    </lineage>
</organism>
<evidence type="ECO:0000256" key="1">
    <source>
        <dbReference type="SAM" id="Phobius"/>
    </source>
</evidence>
<evidence type="ECO:0000313" key="2">
    <source>
        <dbReference type="EMBL" id="TDK51295.1"/>
    </source>
</evidence>
<proteinExistence type="predicted"/>
<keyword evidence="1" id="KW-1133">Transmembrane helix</keyword>
<gene>
    <name evidence="2" type="ORF">E1898_00105</name>
</gene>